<evidence type="ECO:0000313" key="1">
    <source>
        <dbReference type="EMBL" id="KKL23310.1"/>
    </source>
</evidence>
<name>A0A0F9BN80_9ZZZZ</name>
<comment type="caution">
    <text evidence="1">The sequence shown here is derived from an EMBL/GenBank/DDBJ whole genome shotgun (WGS) entry which is preliminary data.</text>
</comment>
<proteinExistence type="predicted"/>
<gene>
    <name evidence="1" type="ORF">LCGC14_2426680</name>
</gene>
<dbReference type="AlphaFoldDB" id="A0A0F9BN80"/>
<feature type="non-terminal residue" evidence="1">
    <location>
        <position position="1"/>
    </location>
</feature>
<evidence type="ECO:0008006" key="2">
    <source>
        <dbReference type="Google" id="ProtNLM"/>
    </source>
</evidence>
<protein>
    <recommendedName>
        <fullName evidence="2">Glycosyltransferase 2-like domain-containing protein</fullName>
    </recommendedName>
</protein>
<sequence>LSSNQHRETNMNNLLTIVIYSGDDAKWVWPYWHHYWKMYWKSEGKVKVLFVSELESPNMEGITSYLTQLKGQENWATGLINALVEQVTTPYIVFAHEDYFLTANMYEDKLLEVVTIMQRRNLMKVKLFHNPDTNLAIRENPIDSDGLHFYDKHRDYLNSFQPSIWNTKFFQGNLRYGENSWQSEVLGGKRILENYVSLYAHSINLFPYVETVWKGKKRDTHEQYFQIGKQQ</sequence>
<dbReference type="EMBL" id="LAZR01037021">
    <property type="protein sequence ID" value="KKL23310.1"/>
    <property type="molecule type" value="Genomic_DNA"/>
</dbReference>
<accession>A0A0F9BN80</accession>
<reference evidence="1" key="1">
    <citation type="journal article" date="2015" name="Nature">
        <title>Complex archaea that bridge the gap between prokaryotes and eukaryotes.</title>
        <authorList>
            <person name="Spang A."/>
            <person name="Saw J.H."/>
            <person name="Jorgensen S.L."/>
            <person name="Zaremba-Niedzwiedzka K."/>
            <person name="Martijn J."/>
            <person name="Lind A.E."/>
            <person name="van Eijk R."/>
            <person name="Schleper C."/>
            <person name="Guy L."/>
            <person name="Ettema T.J."/>
        </authorList>
    </citation>
    <scope>NUCLEOTIDE SEQUENCE</scope>
</reference>
<organism evidence="1">
    <name type="scientific">marine sediment metagenome</name>
    <dbReference type="NCBI Taxonomy" id="412755"/>
    <lineage>
        <taxon>unclassified sequences</taxon>
        <taxon>metagenomes</taxon>
        <taxon>ecological metagenomes</taxon>
    </lineage>
</organism>